<evidence type="ECO:0000313" key="4">
    <source>
        <dbReference type="Proteomes" id="UP000076738"/>
    </source>
</evidence>
<accession>A0A167IB12</accession>
<feature type="region of interest" description="Disordered" evidence="1">
    <location>
        <begin position="110"/>
        <end position="157"/>
    </location>
</feature>
<organism evidence="3 4">
    <name type="scientific">Calocera viscosa (strain TUFC12733)</name>
    <dbReference type="NCBI Taxonomy" id="1330018"/>
    <lineage>
        <taxon>Eukaryota</taxon>
        <taxon>Fungi</taxon>
        <taxon>Dikarya</taxon>
        <taxon>Basidiomycota</taxon>
        <taxon>Agaricomycotina</taxon>
        <taxon>Dacrymycetes</taxon>
        <taxon>Dacrymycetales</taxon>
        <taxon>Dacrymycetaceae</taxon>
        <taxon>Calocera</taxon>
    </lineage>
</organism>
<sequence length="193" mass="21478">MSTSFSRSPSLPGDNQPHRRPQHTYHSHRRASFIAHDIPEQVEIRARLRTFEGAYSRTALASLGYSVLVLKLFDRRFYRIGLLYVILSLLLLLVQFQRRRHARHDFADQFRDLSDPSEPPSPGRTPAAIEREAGTSAPSAPSAVDGTQVGQGQGGKKERVWGREFKTAGWSVVLVTVIVGTVEIALFGLVCAL</sequence>
<keyword evidence="2" id="KW-0472">Membrane</keyword>
<evidence type="ECO:0000256" key="1">
    <source>
        <dbReference type="SAM" id="MobiDB-lite"/>
    </source>
</evidence>
<gene>
    <name evidence="3" type="ORF">CALVIDRAFT_504293</name>
</gene>
<name>A0A167IB12_CALVF</name>
<dbReference type="EMBL" id="KV417310">
    <property type="protein sequence ID" value="KZO92467.1"/>
    <property type="molecule type" value="Genomic_DNA"/>
</dbReference>
<keyword evidence="4" id="KW-1185">Reference proteome</keyword>
<dbReference type="Proteomes" id="UP000076738">
    <property type="component" value="Unassembled WGS sequence"/>
</dbReference>
<dbReference type="OrthoDB" id="2555434at2759"/>
<proteinExistence type="predicted"/>
<dbReference type="AlphaFoldDB" id="A0A167IB12"/>
<keyword evidence="2" id="KW-1133">Transmembrane helix</keyword>
<feature type="transmembrane region" description="Helical" evidence="2">
    <location>
        <begin position="167"/>
        <end position="190"/>
    </location>
</feature>
<evidence type="ECO:0000256" key="2">
    <source>
        <dbReference type="SAM" id="Phobius"/>
    </source>
</evidence>
<feature type="transmembrane region" description="Helical" evidence="2">
    <location>
        <begin position="76"/>
        <end position="94"/>
    </location>
</feature>
<feature type="region of interest" description="Disordered" evidence="1">
    <location>
        <begin position="1"/>
        <end position="26"/>
    </location>
</feature>
<evidence type="ECO:0000313" key="3">
    <source>
        <dbReference type="EMBL" id="KZO92467.1"/>
    </source>
</evidence>
<evidence type="ECO:0008006" key="5">
    <source>
        <dbReference type="Google" id="ProtNLM"/>
    </source>
</evidence>
<protein>
    <recommendedName>
        <fullName evidence="5">DUF202 domain-containing protein</fullName>
    </recommendedName>
</protein>
<dbReference type="STRING" id="1330018.A0A167IB12"/>
<reference evidence="3 4" key="1">
    <citation type="journal article" date="2016" name="Mol. Biol. Evol.">
        <title>Comparative Genomics of Early-Diverging Mushroom-Forming Fungi Provides Insights into the Origins of Lignocellulose Decay Capabilities.</title>
        <authorList>
            <person name="Nagy L.G."/>
            <person name="Riley R."/>
            <person name="Tritt A."/>
            <person name="Adam C."/>
            <person name="Daum C."/>
            <person name="Floudas D."/>
            <person name="Sun H."/>
            <person name="Yadav J.S."/>
            <person name="Pangilinan J."/>
            <person name="Larsson K.H."/>
            <person name="Matsuura K."/>
            <person name="Barry K."/>
            <person name="Labutti K."/>
            <person name="Kuo R."/>
            <person name="Ohm R.A."/>
            <person name="Bhattacharya S.S."/>
            <person name="Shirouzu T."/>
            <person name="Yoshinaga Y."/>
            <person name="Martin F.M."/>
            <person name="Grigoriev I.V."/>
            <person name="Hibbett D.S."/>
        </authorList>
    </citation>
    <scope>NUCLEOTIDE SEQUENCE [LARGE SCALE GENOMIC DNA]</scope>
    <source>
        <strain evidence="3 4">TUFC12733</strain>
    </source>
</reference>
<dbReference type="PANTHER" id="PTHR38646:SF1">
    <property type="entry name" value="DUF202 DOMAIN-CONTAINING PROTEIN"/>
    <property type="match status" value="1"/>
</dbReference>
<keyword evidence="2" id="KW-0812">Transmembrane</keyword>
<dbReference type="PANTHER" id="PTHR38646">
    <property type="entry name" value="YALI0F00814P"/>
    <property type="match status" value="1"/>
</dbReference>